<dbReference type="Proteomes" id="UP000220251">
    <property type="component" value="Unassembled WGS sequence"/>
</dbReference>
<dbReference type="SUPFAM" id="SSF56925">
    <property type="entry name" value="OMPA-like"/>
    <property type="match status" value="1"/>
</dbReference>
<dbReference type="RefSeq" id="WP_098039070.1">
    <property type="nucleotide sequence ID" value="NZ_CWGJ01000026.1"/>
</dbReference>
<feature type="signal peptide" evidence="1">
    <location>
        <begin position="1"/>
        <end position="23"/>
    </location>
</feature>
<keyword evidence="1" id="KW-0732">Signal</keyword>
<evidence type="ECO:0000313" key="2">
    <source>
        <dbReference type="EMBL" id="CRX39204.1"/>
    </source>
</evidence>
<evidence type="ECO:0000313" key="3">
    <source>
        <dbReference type="Proteomes" id="UP000220251"/>
    </source>
</evidence>
<dbReference type="EMBL" id="CWGJ01000026">
    <property type="protein sequence ID" value="CRX39204.1"/>
    <property type="molecule type" value="Genomic_DNA"/>
</dbReference>
<protein>
    <submittedName>
        <fullName evidence="2">Putative secreted protein</fullName>
    </submittedName>
</protein>
<proteinExistence type="predicted"/>
<keyword evidence="3" id="KW-1185">Reference proteome</keyword>
<dbReference type="OrthoDB" id="21701at2"/>
<gene>
    <name evidence="2" type="ORF">ELAC_1879</name>
</gene>
<feature type="chain" id="PRO_5005218617" evidence="1">
    <location>
        <begin position="24"/>
        <end position="220"/>
    </location>
</feature>
<name>A0A0H5DTL4_9BACT</name>
<dbReference type="Gene3D" id="2.40.160.20">
    <property type="match status" value="1"/>
</dbReference>
<dbReference type="AlphaFoldDB" id="A0A0H5DTL4"/>
<accession>A0A0H5DTL4</accession>
<reference evidence="3" key="1">
    <citation type="submission" date="2015-06" db="EMBL/GenBank/DDBJ databases">
        <authorList>
            <person name="Bertelli C."/>
        </authorList>
    </citation>
    <scope>NUCLEOTIDE SEQUENCE [LARGE SCALE GENOMIC DNA]</scope>
    <source>
        <strain evidence="3">CRIB-30</strain>
    </source>
</reference>
<organism evidence="2 3">
    <name type="scientific">Estrella lausannensis</name>
    <dbReference type="NCBI Taxonomy" id="483423"/>
    <lineage>
        <taxon>Bacteria</taxon>
        <taxon>Pseudomonadati</taxon>
        <taxon>Chlamydiota</taxon>
        <taxon>Chlamydiia</taxon>
        <taxon>Parachlamydiales</taxon>
        <taxon>Candidatus Criblamydiaceae</taxon>
        <taxon>Estrella</taxon>
    </lineage>
</organism>
<dbReference type="InterPro" id="IPR011250">
    <property type="entry name" value="OMP/PagP_B-barrel"/>
</dbReference>
<evidence type="ECO:0000256" key="1">
    <source>
        <dbReference type="SAM" id="SignalP"/>
    </source>
</evidence>
<sequence>MMNTLCKFKTLFLSLVVISSALSATQQSGGELTQKGASFCTPQPSVELKAGYFFFLDSKLRKVYDKGGLDVQFCASYPLWNLTRRWTLSAYGAVEYFYRSGKSMNENQKTALWSVPVSVGLKPAYRIGPNMYYYCAAGPRYFYVHQHNSSSYVPRNNSRNCLGLFVNTGFNYLVGEHFVIDVFGEYSYGKVRFHGGSSQVYTSNVQMGGFTFGGGLGYSF</sequence>